<dbReference type="PANTHER" id="PTHR43280">
    <property type="entry name" value="ARAC-FAMILY TRANSCRIPTIONAL REGULATOR"/>
    <property type="match status" value="1"/>
</dbReference>
<organism evidence="5 6">
    <name type="scientific">Mucilaginibacter agri</name>
    <dbReference type="NCBI Taxonomy" id="2695265"/>
    <lineage>
        <taxon>Bacteria</taxon>
        <taxon>Pseudomonadati</taxon>
        <taxon>Bacteroidota</taxon>
        <taxon>Sphingobacteriia</taxon>
        <taxon>Sphingobacteriales</taxon>
        <taxon>Sphingobacteriaceae</taxon>
        <taxon>Mucilaginibacter</taxon>
    </lineage>
</organism>
<evidence type="ECO:0000313" key="6">
    <source>
        <dbReference type="Proteomes" id="UP000638732"/>
    </source>
</evidence>
<evidence type="ECO:0000256" key="1">
    <source>
        <dbReference type="ARBA" id="ARBA00023015"/>
    </source>
</evidence>
<dbReference type="PANTHER" id="PTHR43280:SF32">
    <property type="entry name" value="TRANSCRIPTIONAL REGULATORY PROTEIN"/>
    <property type="match status" value="1"/>
</dbReference>
<protein>
    <submittedName>
        <fullName evidence="5">Helix-turn-helix domain-containing protein</fullName>
    </submittedName>
</protein>
<dbReference type="SMART" id="SM00342">
    <property type="entry name" value="HTH_ARAC"/>
    <property type="match status" value="1"/>
</dbReference>
<comment type="caution">
    <text evidence="5">The sequence shown here is derived from an EMBL/GenBank/DDBJ whole genome shotgun (WGS) entry which is preliminary data.</text>
</comment>
<reference evidence="5" key="1">
    <citation type="submission" date="2020-01" db="EMBL/GenBank/DDBJ databases">
        <authorList>
            <person name="Seo Y.L."/>
        </authorList>
    </citation>
    <scope>NUCLEOTIDE SEQUENCE</scope>
    <source>
        <strain evidence="5">R11</strain>
    </source>
</reference>
<dbReference type="InterPro" id="IPR018060">
    <property type="entry name" value="HTH_AraC"/>
</dbReference>
<gene>
    <name evidence="5" type="ORF">GSY63_11740</name>
</gene>
<dbReference type="InterPro" id="IPR009057">
    <property type="entry name" value="Homeodomain-like_sf"/>
</dbReference>
<dbReference type="EMBL" id="WWEO01000042">
    <property type="protein sequence ID" value="NCD70032.1"/>
    <property type="molecule type" value="Genomic_DNA"/>
</dbReference>
<dbReference type="Gene3D" id="1.10.10.60">
    <property type="entry name" value="Homeodomain-like"/>
    <property type="match status" value="1"/>
</dbReference>
<evidence type="ECO:0000256" key="2">
    <source>
        <dbReference type="ARBA" id="ARBA00023125"/>
    </source>
</evidence>
<dbReference type="PROSITE" id="PS01124">
    <property type="entry name" value="HTH_ARAC_FAMILY_2"/>
    <property type="match status" value="1"/>
</dbReference>
<dbReference type="GO" id="GO:0003700">
    <property type="term" value="F:DNA-binding transcription factor activity"/>
    <property type="evidence" value="ECO:0007669"/>
    <property type="project" value="InterPro"/>
</dbReference>
<dbReference type="AlphaFoldDB" id="A0A965ZH81"/>
<keyword evidence="3" id="KW-0804">Transcription</keyword>
<keyword evidence="1" id="KW-0805">Transcription regulation</keyword>
<keyword evidence="6" id="KW-1185">Reference proteome</keyword>
<dbReference type="Proteomes" id="UP000638732">
    <property type="component" value="Unassembled WGS sequence"/>
</dbReference>
<evidence type="ECO:0000259" key="4">
    <source>
        <dbReference type="PROSITE" id="PS01124"/>
    </source>
</evidence>
<dbReference type="SUPFAM" id="SSF46689">
    <property type="entry name" value="Homeodomain-like"/>
    <property type="match status" value="1"/>
</dbReference>
<dbReference type="InterPro" id="IPR037923">
    <property type="entry name" value="HTH-like"/>
</dbReference>
<dbReference type="GO" id="GO:0043565">
    <property type="term" value="F:sequence-specific DNA binding"/>
    <property type="evidence" value="ECO:0007669"/>
    <property type="project" value="InterPro"/>
</dbReference>
<dbReference type="SUPFAM" id="SSF51215">
    <property type="entry name" value="Regulatory protein AraC"/>
    <property type="match status" value="1"/>
</dbReference>
<keyword evidence="2" id="KW-0238">DNA-binding</keyword>
<evidence type="ECO:0000256" key="3">
    <source>
        <dbReference type="ARBA" id="ARBA00023163"/>
    </source>
</evidence>
<feature type="domain" description="HTH araC/xylS-type" evidence="4">
    <location>
        <begin position="217"/>
        <end position="297"/>
    </location>
</feature>
<proteinExistence type="predicted"/>
<dbReference type="Pfam" id="PF12833">
    <property type="entry name" value="HTH_18"/>
    <property type="match status" value="1"/>
</dbReference>
<dbReference type="RefSeq" id="WP_166585999.1">
    <property type="nucleotide sequence ID" value="NZ_WWEO01000042.1"/>
</dbReference>
<name>A0A965ZH81_9SPHI</name>
<sequence>MEESQATEKVPFEFKISPTEFAQFKVATISEGKCSLSSYNRRDYYKISFVTNGRSQLLYANRGIQIDQPVLVFTNPMIPYSWDADETYTDEMSGYFCVFTEEFLNDSARPGNLQQSSLFKPDGNPVYFLNDEQVSYLTSIFSRMRHEIDSEYVYKYDLLRSQVNLIIHEAIKMQPAIAYFSPQNAASRIAKLFINLLERQFPVDSPRFALKLKKAGDYADRLSVHVNHLNAAVQESTGKSTTTHINEKIIAEAKSLLMHTDWSAAEIAFSLGFEYASYFNNFFKKHTGLTPMTLRKSL</sequence>
<reference evidence="5" key="2">
    <citation type="submission" date="2020-10" db="EMBL/GenBank/DDBJ databases">
        <title>Mucilaginibacter sp. nov., isolated from soil.</title>
        <authorList>
            <person name="Jeon C.O."/>
        </authorList>
    </citation>
    <scope>NUCLEOTIDE SEQUENCE</scope>
    <source>
        <strain evidence="5">R11</strain>
    </source>
</reference>
<evidence type="ECO:0000313" key="5">
    <source>
        <dbReference type="EMBL" id="NCD70032.1"/>
    </source>
</evidence>
<accession>A0A965ZH81</accession>